<evidence type="ECO:0000313" key="3">
    <source>
        <dbReference type="Proteomes" id="UP000320244"/>
    </source>
</evidence>
<evidence type="ECO:0000313" key="2">
    <source>
        <dbReference type="EMBL" id="TWP38593.1"/>
    </source>
</evidence>
<dbReference type="EMBL" id="VCQV01000002">
    <property type="protein sequence ID" value="TWP38593.1"/>
    <property type="molecule type" value="Genomic_DNA"/>
</dbReference>
<dbReference type="NCBIfam" id="TIGR02276">
    <property type="entry name" value="beta_rpt_yvtn"/>
    <property type="match status" value="1"/>
</dbReference>
<evidence type="ECO:0000256" key="1">
    <source>
        <dbReference type="SAM" id="MobiDB-lite"/>
    </source>
</evidence>
<sequence length="52" mass="4938">MSSGRPCAPSCAATPTRPSPSASRSVGVIDAATNAVTATVPIGGEPVGVAVD</sequence>
<proteinExistence type="predicted"/>
<dbReference type="InterPro" id="IPR011045">
    <property type="entry name" value="N2O_reductase_N"/>
</dbReference>
<gene>
    <name evidence="2" type="ORF">FGL98_02050</name>
</gene>
<dbReference type="InterPro" id="IPR015943">
    <property type="entry name" value="WD40/YVTN_repeat-like_dom_sf"/>
</dbReference>
<reference evidence="2 3" key="2">
    <citation type="submission" date="2019-08" db="EMBL/GenBank/DDBJ databases">
        <title>Jejuicoccus antrihumi gen. nov., sp. nov., a new member of the family Dermacoccaceae isolated from a cave.</title>
        <authorList>
            <person name="Schumann P."/>
            <person name="Kim I.S."/>
        </authorList>
    </citation>
    <scope>NUCLEOTIDE SEQUENCE [LARGE SCALE GENOMIC DNA]</scope>
    <source>
        <strain evidence="2 3">C5-26</strain>
    </source>
</reference>
<feature type="region of interest" description="Disordered" evidence="1">
    <location>
        <begin position="1"/>
        <end position="25"/>
    </location>
</feature>
<accession>A0A563E8M0</accession>
<dbReference type="Gene3D" id="2.130.10.10">
    <property type="entry name" value="YVTN repeat-like/Quinoprotein amine dehydrogenase"/>
    <property type="match status" value="1"/>
</dbReference>
<dbReference type="AlphaFoldDB" id="A0A563E8M0"/>
<organism evidence="2 3">
    <name type="scientific">Leekyejoonella antrihumi</name>
    <dbReference type="NCBI Taxonomy" id="1660198"/>
    <lineage>
        <taxon>Bacteria</taxon>
        <taxon>Bacillati</taxon>
        <taxon>Actinomycetota</taxon>
        <taxon>Actinomycetes</taxon>
        <taxon>Micrococcales</taxon>
        <taxon>Dermacoccaceae</taxon>
        <taxon>Leekyejoonella</taxon>
    </lineage>
</organism>
<protein>
    <submittedName>
        <fullName evidence="2">Uncharacterized protein</fullName>
    </submittedName>
</protein>
<dbReference type="InterPro" id="IPR011964">
    <property type="entry name" value="YVTN_b-propeller_repeat"/>
</dbReference>
<reference evidence="2 3" key="1">
    <citation type="submission" date="2019-05" db="EMBL/GenBank/DDBJ databases">
        <authorList>
            <person name="Lee S.D."/>
        </authorList>
    </citation>
    <scope>NUCLEOTIDE SEQUENCE [LARGE SCALE GENOMIC DNA]</scope>
    <source>
        <strain evidence="2 3">C5-26</strain>
    </source>
</reference>
<comment type="caution">
    <text evidence="2">The sequence shown here is derived from an EMBL/GenBank/DDBJ whole genome shotgun (WGS) entry which is preliminary data.</text>
</comment>
<dbReference type="SUPFAM" id="SSF50974">
    <property type="entry name" value="Nitrous oxide reductase, N-terminal domain"/>
    <property type="match status" value="1"/>
</dbReference>
<keyword evidence="3" id="KW-1185">Reference proteome</keyword>
<dbReference type="RefSeq" id="WP_146314996.1">
    <property type="nucleotide sequence ID" value="NZ_VCQV01000002.1"/>
</dbReference>
<dbReference type="Proteomes" id="UP000320244">
    <property type="component" value="Unassembled WGS sequence"/>
</dbReference>
<name>A0A563E8M0_9MICO</name>